<reference evidence="1" key="1">
    <citation type="submission" date="2025-08" db="UniProtKB">
        <authorList>
            <consortium name="Ensembl"/>
        </authorList>
    </citation>
    <scope>IDENTIFICATION</scope>
</reference>
<evidence type="ECO:0000313" key="1">
    <source>
        <dbReference type="Ensembl" id="ENSCCRP00010039297.1"/>
    </source>
</evidence>
<protein>
    <submittedName>
        <fullName evidence="1">Uncharacterized protein</fullName>
    </submittedName>
</protein>
<evidence type="ECO:0000313" key="2">
    <source>
        <dbReference type="Proteomes" id="UP000694427"/>
    </source>
</evidence>
<sequence>SITEHHKHPVSYASDALNSMRNTTLDIYVIVHEGADATDPYEDVGIIIEGIRILQNLKNVPNACSVLLGVIYALNLAYPQDLRYTFEVFQKIFMEPDAKKLSNKVQVLKNKLLS</sequence>
<dbReference type="Proteomes" id="UP000694427">
    <property type="component" value="Unplaced"/>
</dbReference>
<dbReference type="AlphaFoldDB" id="A0A8C1JXT4"/>
<organism evidence="1 2">
    <name type="scientific">Cyprinus carpio</name>
    <name type="common">Common carp</name>
    <dbReference type="NCBI Taxonomy" id="7962"/>
    <lineage>
        <taxon>Eukaryota</taxon>
        <taxon>Metazoa</taxon>
        <taxon>Chordata</taxon>
        <taxon>Craniata</taxon>
        <taxon>Vertebrata</taxon>
        <taxon>Euteleostomi</taxon>
        <taxon>Actinopterygii</taxon>
        <taxon>Neopterygii</taxon>
        <taxon>Teleostei</taxon>
        <taxon>Ostariophysi</taxon>
        <taxon>Cypriniformes</taxon>
        <taxon>Cyprinidae</taxon>
        <taxon>Cyprininae</taxon>
        <taxon>Cyprinus</taxon>
    </lineage>
</organism>
<dbReference type="Ensembl" id="ENSCCRT00010043157.1">
    <property type="protein sequence ID" value="ENSCCRP00010039297.1"/>
    <property type="gene ID" value="ENSCCRG00010016775.1"/>
</dbReference>
<name>A0A8C1JXT4_CYPCA</name>
<accession>A0A8C1JXT4</accession>
<keyword evidence="2" id="KW-1185">Reference proteome</keyword>
<dbReference type="PANTHER" id="PTHR31025">
    <property type="entry name" value="SI:CH211-196P9.1-RELATED"/>
    <property type="match status" value="1"/>
</dbReference>
<dbReference type="PANTHER" id="PTHR31025:SF27">
    <property type="entry name" value="SI:CH211-193K19.2-RELATED"/>
    <property type="match status" value="1"/>
</dbReference>
<proteinExistence type="predicted"/>
<reference evidence="1" key="2">
    <citation type="submission" date="2025-09" db="UniProtKB">
        <authorList>
            <consortium name="Ensembl"/>
        </authorList>
    </citation>
    <scope>IDENTIFICATION</scope>
</reference>